<sequence length="508" mass="54464">CADGYYGTDCQDNCPHCEGGSACDKVTGHCTSCDSGYQLPLCRNACADGTFGQNCREQCGHCANNQPCDKQDGHCQWCADGWSGDLCKECADGYYGTVCQYTCGHCEGGSACDKLVLTEHSARTVVSSVGTVPTTSHVTSKTDIVSGVLMDGLVCADGTYGQNCGEQCGHCANNQPCDKQDGHCQSCATRWSGDLCKECADGYYGTVCQYTCGHCEGGSACDKLVLTEHSARTVVSSVGTVPTTSHVTSKMDIVSGVLMDGLGTCVKFVRTEPTARTVESSVVTVPTTSHVTSKTDIVRAVPRDGQETCAKNVLMVAMVKVVGTRVDTARTERRVTRAMDIVFRVMEPTRCPSARKNNDCFKIDQMQVDAVKLLSALSLALSLIPEVTSNVKKKTALDYVTLGDATHEAEPASEDLEANYENTRFQRTHDTGPEPGASDSDHYERLQVQRGNQDDVSPYEALSLPAGQQGETPAAKKPTSNSKSANHAQSTRASGENVYENTRFARRK</sequence>
<dbReference type="InterPro" id="IPR002049">
    <property type="entry name" value="LE_dom"/>
</dbReference>
<dbReference type="PANTHER" id="PTHR24043">
    <property type="entry name" value="SCAVENGER RECEPTOR CLASS F"/>
    <property type="match status" value="1"/>
</dbReference>
<dbReference type="AlphaFoldDB" id="A0ABD0K3Z5"/>
<feature type="compositionally biased region" description="Polar residues" evidence="2">
    <location>
        <begin position="478"/>
        <end position="494"/>
    </location>
</feature>
<evidence type="ECO:0000259" key="3">
    <source>
        <dbReference type="PROSITE" id="PS01248"/>
    </source>
</evidence>
<keyword evidence="5" id="KW-1185">Reference proteome</keyword>
<dbReference type="PROSITE" id="PS01248">
    <property type="entry name" value="EGF_LAM_1"/>
    <property type="match status" value="2"/>
</dbReference>
<dbReference type="PANTHER" id="PTHR24043:SF8">
    <property type="entry name" value="EGF-LIKE DOMAIN-CONTAINING PROTEIN"/>
    <property type="match status" value="1"/>
</dbReference>
<gene>
    <name evidence="4" type="ORF">BaRGS_00026935</name>
</gene>
<evidence type="ECO:0000256" key="1">
    <source>
        <dbReference type="ARBA" id="ARBA00022536"/>
    </source>
</evidence>
<reference evidence="4 5" key="1">
    <citation type="journal article" date="2023" name="Sci. Data">
        <title>Genome assembly of the Korean intertidal mud-creeper Batillaria attramentaria.</title>
        <authorList>
            <person name="Patra A.K."/>
            <person name="Ho P.T."/>
            <person name="Jun S."/>
            <person name="Lee S.J."/>
            <person name="Kim Y."/>
            <person name="Won Y.J."/>
        </authorList>
    </citation>
    <scope>NUCLEOTIDE SEQUENCE [LARGE SCALE GENOMIC DNA]</scope>
    <source>
        <strain evidence="4">Wonlab-2016</strain>
    </source>
</reference>
<name>A0ABD0K3Z5_9CAEN</name>
<dbReference type="InterPro" id="IPR000742">
    <property type="entry name" value="EGF"/>
</dbReference>
<protein>
    <recommendedName>
        <fullName evidence="3">Laminin EGF-like domain-containing protein</fullName>
    </recommendedName>
</protein>
<dbReference type="Gene3D" id="2.170.300.10">
    <property type="entry name" value="Tie2 ligand-binding domain superfamily"/>
    <property type="match status" value="2"/>
</dbReference>
<proteinExistence type="predicted"/>
<feature type="domain" description="Laminin EGF-like" evidence="3">
    <location>
        <begin position="184"/>
        <end position="215"/>
    </location>
</feature>
<feature type="non-terminal residue" evidence="4">
    <location>
        <position position="1"/>
    </location>
</feature>
<dbReference type="InterPro" id="IPR042635">
    <property type="entry name" value="MEGF10/SREC1/2-like"/>
</dbReference>
<accession>A0ABD0K3Z5</accession>
<feature type="region of interest" description="Disordered" evidence="2">
    <location>
        <begin position="453"/>
        <end position="508"/>
    </location>
</feature>
<dbReference type="EMBL" id="JACVVK020000256">
    <property type="protein sequence ID" value="KAK7481788.1"/>
    <property type="molecule type" value="Genomic_DNA"/>
</dbReference>
<evidence type="ECO:0000313" key="4">
    <source>
        <dbReference type="EMBL" id="KAK7481788.1"/>
    </source>
</evidence>
<feature type="domain" description="Laminin EGF-like" evidence="3">
    <location>
        <begin position="75"/>
        <end position="106"/>
    </location>
</feature>
<dbReference type="SUPFAM" id="SSF57184">
    <property type="entry name" value="Growth factor receptor domain"/>
    <property type="match status" value="1"/>
</dbReference>
<dbReference type="SMART" id="SM00181">
    <property type="entry name" value="EGF"/>
    <property type="match status" value="3"/>
</dbReference>
<organism evidence="4 5">
    <name type="scientific">Batillaria attramentaria</name>
    <dbReference type="NCBI Taxonomy" id="370345"/>
    <lineage>
        <taxon>Eukaryota</taxon>
        <taxon>Metazoa</taxon>
        <taxon>Spiralia</taxon>
        <taxon>Lophotrochozoa</taxon>
        <taxon>Mollusca</taxon>
        <taxon>Gastropoda</taxon>
        <taxon>Caenogastropoda</taxon>
        <taxon>Sorbeoconcha</taxon>
        <taxon>Cerithioidea</taxon>
        <taxon>Batillariidae</taxon>
        <taxon>Batillaria</taxon>
    </lineage>
</organism>
<keyword evidence="1" id="KW-0245">EGF-like domain</keyword>
<dbReference type="InterPro" id="IPR009030">
    <property type="entry name" value="Growth_fac_rcpt_cys_sf"/>
</dbReference>
<evidence type="ECO:0000313" key="5">
    <source>
        <dbReference type="Proteomes" id="UP001519460"/>
    </source>
</evidence>
<comment type="caution">
    <text evidence="4">The sequence shown here is derived from an EMBL/GenBank/DDBJ whole genome shotgun (WGS) entry which is preliminary data.</text>
</comment>
<dbReference type="Proteomes" id="UP001519460">
    <property type="component" value="Unassembled WGS sequence"/>
</dbReference>
<evidence type="ECO:0000256" key="2">
    <source>
        <dbReference type="SAM" id="MobiDB-lite"/>
    </source>
</evidence>